<accession>A0ABD2QKA9</accession>
<comment type="caution">
    <text evidence="2">The sequence shown here is derived from an EMBL/GenBank/DDBJ whole genome shotgun (WGS) entry which is preliminary data.</text>
</comment>
<gene>
    <name evidence="2" type="ORF">Ciccas_001349</name>
</gene>
<keyword evidence="1" id="KW-0732">Signal</keyword>
<feature type="chain" id="PRO_5044817800" description="C-type lectin domain-containing protein" evidence="1">
    <location>
        <begin position="20"/>
        <end position="258"/>
    </location>
</feature>
<evidence type="ECO:0000313" key="3">
    <source>
        <dbReference type="Proteomes" id="UP001626550"/>
    </source>
</evidence>
<sequence>MNGYVIIALFLCEIWGTMELNCVAPFKFNASIDLCYYWNDDDNAESKSISEAFKRCKRLNANARLATLDEARTVMNSEKLPEIFISYLQVHQYFYGPNEFNGTRWFDGFKMLPIQGLSSSNAEFNKLFCLLINTAQNTKIMRAPCNSNSSTFCILNEAVEWKKFVKNWWPPVLNQVPSQLVIHDQNADPNWFYRIDNIARERDCRIRCGADANCKSIYYSQAQQICVIVTHLDNLIVVPSNTSTLLNVTDFVRWTQYN</sequence>
<dbReference type="Proteomes" id="UP001626550">
    <property type="component" value="Unassembled WGS sequence"/>
</dbReference>
<dbReference type="EMBL" id="JBJKFK010000086">
    <property type="protein sequence ID" value="KAL3319966.1"/>
    <property type="molecule type" value="Genomic_DNA"/>
</dbReference>
<protein>
    <recommendedName>
        <fullName evidence="4">C-type lectin domain-containing protein</fullName>
    </recommendedName>
</protein>
<feature type="signal peptide" evidence="1">
    <location>
        <begin position="1"/>
        <end position="19"/>
    </location>
</feature>
<organism evidence="2 3">
    <name type="scientific">Cichlidogyrus casuarinus</name>
    <dbReference type="NCBI Taxonomy" id="1844966"/>
    <lineage>
        <taxon>Eukaryota</taxon>
        <taxon>Metazoa</taxon>
        <taxon>Spiralia</taxon>
        <taxon>Lophotrochozoa</taxon>
        <taxon>Platyhelminthes</taxon>
        <taxon>Monogenea</taxon>
        <taxon>Monopisthocotylea</taxon>
        <taxon>Dactylogyridea</taxon>
        <taxon>Ancyrocephalidae</taxon>
        <taxon>Cichlidogyrus</taxon>
    </lineage>
</organism>
<evidence type="ECO:0000313" key="2">
    <source>
        <dbReference type="EMBL" id="KAL3319966.1"/>
    </source>
</evidence>
<dbReference type="AlphaFoldDB" id="A0ABD2QKA9"/>
<keyword evidence="3" id="KW-1185">Reference proteome</keyword>
<evidence type="ECO:0008006" key="4">
    <source>
        <dbReference type="Google" id="ProtNLM"/>
    </source>
</evidence>
<name>A0ABD2QKA9_9PLAT</name>
<proteinExistence type="predicted"/>
<evidence type="ECO:0000256" key="1">
    <source>
        <dbReference type="SAM" id="SignalP"/>
    </source>
</evidence>
<reference evidence="2 3" key="1">
    <citation type="submission" date="2024-11" db="EMBL/GenBank/DDBJ databases">
        <title>Adaptive evolution of stress response genes in parasites aligns with host niche diversity.</title>
        <authorList>
            <person name="Hahn C."/>
            <person name="Resl P."/>
        </authorList>
    </citation>
    <scope>NUCLEOTIDE SEQUENCE [LARGE SCALE GENOMIC DNA]</scope>
    <source>
        <strain evidence="2">EGGRZ-B1_66</strain>
        <tissue evidence="2">Body</tissue>
    </source>
</reference>